<dbReference type="RefSeq" id="WP_092640081.1">
    <property type="nucleotide sequence ID" value="NZ_FNID01000016.1"/>
</dbReference>
<dbReference type="CDD" id="cd00371">
    <property type="entry name" value="HMA"/>
    <property type="match status" value="1"/>
</dbReference>
<dbReference type="PROSITE" id="PS50846">
    <property type="entry name" value="HMA_2"/>
    <property type="match status" value="1"/>
</dbReference>
<evidence type="ECO:0000259" key="1">
    <source>
        <dbReference type="PROSITE" id="PS50846"/>
    </source>
</evidence>
<feature type="domain" description="HMA" evidence="1">
    <location>
        <begin position="2"/>
        <end position="67"/>
    </location>
</feature>
<dbReference type="Gene3D" id="3.30.70.100">
    <property type="match status" value="1"/>
</dbReference>
<dbReference type="EMBL" id="FNID01000016">
    <property type="protein sequence ID" value="SDN32681.1"/>
    <property type="molecule type" value="Genomic_DNA"/>
</dbReference>
<accession>A0A1H0AH73</accession>
<proteinExistence type="predicted"/>
<dbReference type="InterPro" id="IPR006121">
    <property type="entry name" value="HMA_dom"/>
</dbReference>
<dbReference type="InterPro" id="IPR036163">
    <property type="entry name" value="HMA_dom_sf"/>
</dbReference>
<dbReference type="AlphaFoldDB" id="A0A1H0AH73"/>
<protein>
    <submittedName>
        <fullName evidence="2">Copper chaperone CopZ</fullName>
    </submittedName>
</protein>
<dbReference type="OrthoDB" id="1913655at2"/>
<gene>
    <name evidence="2" type="ORF">SAMN05192585_11623</name>
</gene>
<dbReference type="STRING" id="258515.SAMN05192585_11623"/>
<keyword evidence="3" id="KW-1185">Reference proteome</keyword>
<dbReference type="GO" id="GO:0046872">
    <property type="term" value="F:metal ion binding"/>
    <property type="evidence" value="ECO:0007669"/>
    <property type="project" value="InterPro"/>
</dbReference>
<reference evidence="2 3" key="1">
    <citation type="submission" date="2016-10" db="EMBL/GenBank/DDBJ databases">
        <authorList>
            <person name="de Groot N.N."/>
        </authorList>
    </citation>
    <scope>NUCLEOTIDE SEQUENCE [LARGE SCALE GENOMIC DNA]</scope>
    <source>
        <strain evidence="2 3">CGMCC 1.5012</strain>
    </source>
</reference>
<dbReference type="Proteomes" id="UP000199182">
    <property type="component" value="Unassembled WGS sequence"/>
</dbReference>
<sequence>MNTILCSVSGMQNKNCKTQLKNALDKVQGVQEVGVNLAEGTVKVGYNEPATEMQIKNCIEHTGFKIVYE</sequence>
<name>A0A1H0AH73_9FIRM</name>
<evidence type="ECO:0000313" key="3">
    <source>
        <dbReference type="Proteomes" id="UP000199182"/>
    </source>
</evidence>
<dbReference type="SUPFAM" id="SSF55008">
    <property type="entry name" value="HMA, heavy metal-associated domain"/>
    <property type="match status" value="1"/>
</dbReference>
<organism evidence="2 3">
    <name type="scientific">Acetanaerobacterium elongatum</name>
    <dbReference type="NCBI Taxonomy" id="258515"/>
    <lineage>
        <taxon>Bacteria</taxon>
        <taxon>Bacillati</taxon>
        <taxon>Bacillota</taxon>
        <taxon>Clostridia</taxon>
        <taxon>Eubacteriales</taxon>
        <taxon>Oscillospiraceae</taxon>
        <taxon>Acetanaerobacterium</taxon>
    </lineage>
</organism>
<evidence type="ECO:0000313" key="2">
    <source>
        <dbReference type="EMBL" id="SDN32681.1"/>
    </source>
</evidence>
<dbReference type="Pfam" id="PF00403">
    <property type="entry name" value="HMA"/>
    <property type="match status" value="1"/>
</dbReference>